<accession>A0A3M7PNI5</accession>
<evidence type="ECO:0000256" key="1">
    <source>
        <dbReference type="SAM" id="SignalP"/>
    </source>
</evidence>
<name>A0A3M7PNI5_BRAPC</name>
<dbReference type="EMBL" id="REGN01009710">
    <property type="protein sequence ID" value="RNA00539.1"/>
    <property type="molecule type" value="Genomic_DNA"/>
</dbReference>
<protein>
    <submittedName>
        <fullName evidence="2">Uncharacterized protein</fullName>
    </submittedName>
</protein>
<organism evidence="2 3">
    <name type="scientific">Brachionus plicatilis</name>
    <name type="common">Marine rotifer</name>
    <name type="synonym">Brachionus muelleri</name>
    <dbReference type="NCBI Taxonomy" id="10195"/>
    <lineage>
        <taxon>Eukaryota</taxon>
        <taxon>Metazoa</taxon>
        <taxon>Spiralia</taxon>
        <taxon>Gnathifera</taxon>
        <taxon>Rotifera</taxon>
        <taxon>Eurotatoria</taxon>
        <taxon>Monogononta</taxon>
        <taxon>Pseudotrocha</taxon>
        <taxon>Ploima</taxon>
        <taxon>Brachionidae</taxon>
        <taxon>Brachionus</taxon>
    </lineage>
</organism>
<evidence type="ECO:0000313" key="2">
    <source>
        <dbReference type="EMBL" id="RNA00539.1"/>
    </source>
</evidence>
<keyword evidence="3" id="KW-1185">Reference proteome</keyword>
<feature type="chain" id="PRO_5018273375" evidence="1">
    <location>
        <begin position="22"/>
        <end position="263"/>
    </location>
</feature>
<dbReference type="OrthoDB" id="10387843at2759"/>
<sequence>MYVSALLFPGLLGLILCSSLGDTFHLGSHKIREIAKTASLQSTNANLSQPTDPKSEPFLCTPENLALFFDAKKSYRFIDFLILQDILSTLLVTQARVLDNFKFLVKLPSDLKDKTKLENFVKNFNQYTSVIYEREELILCDIMSSLLALRSKNYTRMESFLLANETGEVNINGTECYTELDNYSSAVDQGDLTITKEFYDQFLDCTYKLILSLTKIAESFTPSIRELEYRLVNLMQLTKSNFIENLNLFTNKTQQFINFNLTN</sequence>
<dbReference type="AlphaFoldDB" id="A0A3M7PNI5"/>
<dbReference type="Proteomes" id="UP000276133">
    <property type="component" value="Unassembled WGS sequence"/>
</dbReference>
<proteinExistence type="predicted"/>
<feature type="signal peptide" evidence="1">
    <location>
        <begin position="1"/>
        <end position="21"/>
    </location>
</feature>
<gene>
    <name evidence="2" type="ORF">BpHYR1_012275</name>
</gene>
<reference evidence="2 3" key="1">
    <citation type="journal article" date="2018" name="Sci. Rep.">
        <title>Genomic signatures of local adaptation to the degree of environmental predictability in rotifers.</title>
        <authorList>
            <person name="Franch-Gras L."/>
            <person name="Hahn C."/>
            <person name="Garcia-Roger E.M."/>
            <person name="Carmona M.J."/>
            <person name="Serra M."/>
            <person name="Gomez A."/>
        </authorList>
    </citation>
    <scope>NUCLEOTIDE SEQUENCE [LARGE SCALE GENOMIC DNA]</scope>
    <source>
        <strain evidence="2">HYR1</strain>
    </source>
</reference>
<keyword evidence="1" id="KW-0732">Signal</keyword>
<evidence type="ECO:0000313" key="3">
    <source>
        <dbReference type="Proteomes" id="UP000276133"/>
    </source>
</evidence>
<comment type="caution">
    <text evidence="2">The sequence shown here is derived from an EMBL/GenBank/DDBJ whole genome shotgun (WGS) entry which is preliminary data.</text>
</comment>